<dbReference type="InterPro" id="IPR051796">
    <property type="entry name" value="ISF_SsuE-like"/>
</dbReference>
<reference evidence="4 5" key="1">
    <citation type="submission" date="2020-01" db="EMBL/GenBank/DDBJ databases">
        <title>Genomic analysis of Aminipila sp. CBA3637.</title>
        <authorList>
            <person name="Kim Y.B."/>
            <person name="Roh S.W."/>
        </authorList>
    </citation>
    <scope>NUCLEOTIDE SEQUENCE [LARGE SCALE GENOMIC DNA]</scope>
    <source>
        <strain evidence="4 5">CBA3637</strain>
    </source>
</reference>
<protein>
    <submittedName>
        <fullName evidence="4">NADPH-dependent FMN reductase</fullName>
    </submittedName>
</protein>
<dbReference type="SUPFAM" id="SSF52218">
    <property type="entry name" value="Flavoproteins"/>
    <property type="match status" value="1"/>
</dbReference>
<organism evidence="4 5">
    <name type="scientific">Aminipila terrae</name>
    <dbReference type="NCBI Taxonomy" id="2697030"/>
    <lineage>
        <taxon>Bacteria</taxon>
        <taxon>Bacillati</taxon>
        <taxon>Bacillota</taxon>
        <taxon>Clostridia</taxon>
        <taxon>Peptostreptococcales</taxon>
        <taxon>Anaerovoracaceae</taxon>
        <taxon>Aminipila</taxon>
    </lineage>
</organism>
<dbReference type="InterPro" id="IPR029039">
    <property type="entry name" value="Flavoprotein-like_sf"/>
</dbReference>
<feature type="domain" description="NADPH-dependent FMN reductase-like" evidence="3">
    <location>
        <begin position="3"/>
        <end position="148"/>
    </location>
</feature>
<dbReference type="InterPro" id="IPR005025">
    <property type="entry name" value="FMN_Rdtase-like_dom"/>
</dbReference>
<evidence type="ECO:0000256" key="1">
    <source>
        <dbReference type="ARBA" id="ARBA00022630"/>
    </source>
</evidence>
<dbReference type="RefSeq" id="WP_162363308.1">
    <property type="nucleotide sequence ID" value="NZ_CP047591.1"/>
</dbReference>
<dbReference type="GO" id="GO:0016491">
    <property type="term" value="F:oxidoreductase activity"/>
    <property type="evidence" value="ECO:0007669"/>
    <property type="project" value="InterPro"/>
</dbReference>
<dbReference type="Proteomes" id="UP000463883">
    <property type="component" value="Chromosome"/>
</dbReference>
<keyword evidence="5" id="KW-1185">Reference proteome</keyword>
<dbReference type="Gene3D" id="3.40.50.360">
    <property type="match status" value="1"/>
</dbReference>
<evidence type="ECO:0000313" key="5">
    <source>
        <dbReference type="Proteomes" id="UP000463883"/>
    </source>
</evidence>
<gene>
    <name evidence="4" type="ORF">Ami3637_15190</name>
</gene>
<evidence type="ECO:0000313" key="4">
    <source>
        <dbReference type="EMBL" id="QHI73543.1"/>
    </source>
</evidence>
<dbReference type="KEGG" id="amic:Ami3637_15190"/>
<keyword evidence="2" id="KW-0288">FMN</keyword>
<accession>A0A6P1MK75</accession>
<dbReference type="Pfam" id="PF03358">
    <property type="entry name" value="FMN_red"/>
    <property type="match status" value="1"/>
</dbReference>
<dbReference type="PANTHER" id="PTHR43278:SF2">
    <property type="entry name" value="IRON-SULFUR FLAVOPROTEIN"/>
    <property type="match status" value="1"/>
</dbReference>
<proteinExistence type="predicted"/>
<evidence type="ECO:0000256" key="2">
    <source>
        <dbReference type="ARBA" id="ARBA00022643"/>
    </source>
</evidence>
<dbReference type="AlphaFoldDB" id="A0A6P1MK75"/>
<dbReference type="EMBL" id="CP047591">
    <property type="protein sequence ID" value="QHI73543.1"/>
    <property type="molecule type" value="Genomic_DNA"/>
</dbReference>
<keyword evidence="1" id="KW-0285">Flavoprotein</keyword>
<evidence type="ECO:0000259" key="3">
    <source>
        <dbReference type="Pfam" id="PF03358"/>
    </source>
</evidence>
<dbReference type="PANTHER" id="PTHR43278">
    <property type="entry name" value="NAD(P)H-DEPENDENT FMN-CONTAINING OXIDOREDUCTASE YWQN-RELATED"/>
    <property type="match status" value="1"/>
</dbReference>
<name>A0A6P1MK75_9FIRM</name>
<sequence>MKKVTVFLGSPRKKNTYQIVREFEENLKSYAEIDFEYVFLKDYYLENCKGCITCFNKGEECCLIKDDLSLLIDKMNNSDGVIFATPNYSFQVTALMKTFLDRLGFLFHRPRFFNKAFTAIVVQGIYGGSDIVKYLEFLGRNLGFHVSKGCCLTALEPRTSLEQQRMTNKIKKASARFYRELMRPSPNPSFFRLLMFRLGRTNIKMILDEKFRDYEYYKEKGWFESDYYYEVSLGMIKRLAGRVFDLLGKQMVRRRGS</sequence>